<dbReference type="KEGG" id="dcm:NIES806_03330"/>
<accession>A0A1Z4UY13</accession>
<evidence type="ECO:0000313" key="2">
    <source>
        <dbReference type="Proteomes" id="UP000218702"/>
    </source>
</evidence>
<keyword evidence="2" id="KW-1185">Reference proteome</keyword>
<name>A0A1Z4UY13_9CYAN</name>
<sequence>MRSDEDNFSLLNSYFIEAGVSSQNKLMGDSHLTYISKIKY</sequence>
<evidence type="ECO:0000313" key="1">
    <source>
        <dbReference type="EMBL" id="BAZ84150.1"/>
    </source>
</evidence>
<protein>
    <submittedName>
        <fullName evidence="1">Uncharacterized protein</fullName>
    </submittedName>
</protein>
<dbReference type="AlphaFoldDB" id="A0A1Z4UY13"/>
<reference evidence="1 2" key="1">
    <citation type="submission" date="2017-06" db="EMBL/GenBank/DDBJ databases">
        <title>Genome sequencing of cyanobaciteial culture collection at National Institute for Environmental Studies (NIES).</title>
        <authorList>
            <person name="Hirose Y."/>
            <person name="Shimura Y."/>
            <person name="Fujisawa T."/>
            <person name="Nakamura Y."/>
            <person name="Kawachi M."/>
        </authorList>
    </citation>
    <scope>NUCLEOTIDE SEQUENCE [LARGE SCALE GENOMIC DNA]</scope>
    <source>
        <strain evidence="1 2">NIES-806</strain>
    </source>
</reference>
<proteinExistence type="predicted"/>
<dbReference type="EMBL" id="AP018316">
    <property type="protein sequence ID" value="BAZ84150.1"/>
    <property type="molecule type" value="Genomic_DNA"/>
</dbReference>
<dbReference type="Proteomes" id="UP000218702">
    <property type="component" value="Chromosome"/>
</dbReference>
<organism evidence="1 2">
    <name type="scientific">Dolichospermum compactum NIES-806</name>
    <dbReference type="NCBI Taxonomy" id="1973481"/>
    <lineage>
        <taxon>Bacteria</taxon>
        <taxon>Bacillati</taxon>
        <taxon>Cyanobacteriota</taxon>
        <taxon>Cyanophyceae</taxon>
        <taxon>Nostocales</taxon>
        <taxon>Aphanizomenonaceae</taxon>
        <taxon>Dolichospermum</taxon>
        <taxon>Dolichospermum compactum</taxon>
    </lineage>
</organism>
<gene>
    <name evidence="1" type="ORF">NIES806_03330</name>
</gene>